<name>A0ABW0VHA8_9ACTN</name>
<comment type="catalytic activity">
    <reaction evidence="8">
        <text>[GlcNAc-(1-&gt;4)-Mur2Ac(oyl-L-Ala-gamma-D-Glu-L-Lys-D-Ala-D-Ala)](n)-di-trans,octa-cis-undecaprenyl diphosphate + beta-D-GlcNAc-(1-&gt;4)-Mur2Ac(oyl-L-Ala-gamma-D-Glu-L-Lys-D-Ala-D-Ala)-di-trans,octa-cis-undecaprenyl diphosphate = [GlcNAc-(1-&gt;4)-Mur2Ac(oyl-L-Ala-gamma-D-Glu-L-Lys-D-Ala-D-Ala)](n+1)-di-trans,octa-cis-undecaprenyl diphosphate + di-trans,octa-cis-undecaprenyl diphosphate + H(+)</text>
        <dbReference type="Rhea" id="RHEA:23708"/>
        <dbReference type="Rhea" id="RHEA-COMP:9602"/>
        <dbReference type="Rhea" id="RHEA-COMP:9603"/>
        <dbReference type="ChEBI" id="CHEBI:15378"/>
        <dbReference type="ChEBI" id="CHEBI:58405"/>
        <dbReference type="ChEBI" id="CHEBI:60033"/>
        <dbReference type="ChEBI" id="CHEBI:78435"/>
        <dbReference type="EC" id="2.4.99.28"/>
    </reaction>
</comment>
<evidence type="ECO:0000256" key="5">
    <source>
        <dbReference type="ARBA" id="ARBA00022801"/>
    </source>
</evidence>
<comment type="catalytic activity">
    <reaction evidence="7">
        <text>Preferential cleavage: (Ac)2-L-Lys-D-Ala-|-D-Ala. Also transpeptidation of peptidyl-alanyl moieties that are N-acyl substituents of D-alanine.</text>
        <dbReference type="EC" id="3.4.16.4"/>
    </reaction>
</comment>
<dbReference type="Gene3D" id="3.40.710.10">
    <property type="entry name" value="DD-peptidase/beta-lactamase superfamily"/>
    <property type="match status" value="1"/>
</dbReference>
<evidence type="ECO:0000256" key="4">
    <source>
        <dbReference type="ARBA" id="ARBA00022679"/>
    </source>
</evidence>
<evidence type="ECO:0000256" key="2">
    <source>
        <dbReference type="ARBA" id="ARBA00022670"/>
    </source>
</evidence>
<dbReference type="InterPro" id="IPR050396">
    <property type="entry name" value="Glycosyltr_51/Transpeptidase"/>
</dbReference>
<comment type="caution">
    <text evidence="13">The sequence shown here is derived from an EMBL/GenBank/DDBJ whole genome shotgun (WGS) entry which is preliminary data.</text>
</comment>
<dbReference type="EC" id="2.4.-.-" evidence="13"/>
<dbReference type="Pfam" id="PF00912">
    <property type="entry name" value="Transgly"/>
    <property type="match status" value="1"/>
</dbReference>
<dbReference type="InterPro" id="IPR012338">
    <property type="entry name" value="Beta-lactam/transpept-like"/>
</dbReference>
<dbReference type="InterPro" id="IPR001264">
    <property type="entry name" value="Glyco_trans_51"/>
</dbReference>
<keyword evidence="6" id="KW-0511">Multifunctional enzyme</keyword>
<feature type="transmembrane region" description="Helical" evidence="10">
    <location>
        <begin position="28"/>
        <end position="49"/>
    </location>
</feature>
<evidence type="ECO:0000256" key="7">
    <source>
        <dbReference type="ARBA" id="ARBA00034000"/>
    </source>
</evidence>
<feature type="compositionally biased region" description="Pro residues" evidence="9">
    <location>
        <begin position="667"/>
        <end position="676"/>
    </location>
</feature>
<keyword evidence="10" id="KW-0812">Transmembrane</keyword>
<evidence type="ECO:0000259" key="12">
    <source>
        <dbReference type="Pfam" id="PF00912"/>
    </source>
</evidence>
<evidence type="ECO:0000256" key="8">
    <source>
        <dbReference type="ARBA" id="ARBA00049902"/>
    </source>
</evidence>
<keyword evidence="10" id="KW-0472">Membrane</keyword>
<dbReference type="InterPro" id="IPR023346">
    <property type="entry name" value="Lysozyme-like_dom_sf"/>
</dbReference>
<feature type="compositionally biased region" description="Pro residues" evidence="9">
    <location>
        <begin position="684"/>
        <end position="711"/>
    </location>
</feature>
<keyword evidence="4 13" id="KW-0808">Transferase</keyword>
<evidence type="ECO:0000256" key="10">
    <source>
        <dbReference type="SAM" id="Phobius"/>
    </source>
</evidence>
<dbReference type="InterPro" id="IPR036950">
    <property type="entry name" value="PBP_transglycosylase"/>
</dbReference>
<keyword evidence="1" id="KW-0121">Carboxypeptidase</keyword>
<feature type="compositionally biased region" description="Low complexity" evidence="9">
    <location>
        <begin position="712"/>
        <end position="735"/>
    </location>
</feature>
<protein>
    <submittedName>
        <fullName evidence="13">Transglycosylase domain-containing protein</fullName>
        <ecNumber evidence="13">2.4.-.-</ecNumber>
    </submittedName>
</protein>
<keyword evidence="10" id="KW-1133">Transmembrane helix</keyword>
<sequence>MTQQHPRRPLRRALPPWRRLLPTWRMTVGGLLGLLLLGIAGFVTLYLLVPVPDANAHAVAQSNVYYWSDGTTELARTGTVNREDIPIERIPADTQHAVVSAEDRSFYRNKGIDLKGMLRAAWLNLSRGSADGLQGGSTITQQYVKNYYLTQDQTVSRKAKELFIALKVDQQRSKGDILAGYLNSSYFGRNAYGIQTAARAYYGVDATALTTAQSAYLAALLQAPSAYDVRTATPANREKAIARWGYVLDGMVQLGFLDQPARAALTFPEPIDPQPAKSLGGQAGYLVDIADDYLAKTGVLDAATLKAGGWKITTTFDRTRQDALVRAVRQELTDELDPAARPATDTDIRVSGASVDPATGRMVAAYGGADYAAQPYNDALRQDNQIGSTFKPIDLAAALDSARTTQDGRRITTQTVYDGTSGRQVVGGPGAYAPPNEDSTDYGPITLRHAMARSVNSVYAQLGTDAGLPTVRDTAIRLGLPATVRGLDPANPSMTLGTATPSAVDLAAVYAALANHGQAIAPWTVQRLERPGLGAVPALPGHPARTAVSRGTADAVTDVLRDVISSRGTGAAALALGRPAAGKTGTTDGNLSAWFAGYTPELATAVGLFRENPKTHAKETLAGTAGYSRVNGGTFPTLIWTAYMTDALRGGRIQSFDLEPTRGNTQPPEPPSPAPGPSTTAPATPGPTAPSGTPAPSPSAPTGPSAPPPASPSRTATTAEPDAAAPSAGPASPSP</sequence>
<dbReference type="SUPFAM" id="SSF53955">
    <property type="entry name" value="Lysozyme-like"/>
    <property type="match status" value="1"/>
</dbReference>
<evidence type="ECO:0000256" key="9">
    <source>
        <dbReference type="SAM" id="MobiDB-lite"/>
    </source>
</evidence>
<dbReference type="PANTHER" id="PTHR32282:SF34">
    <property type="entry name" value="PENICILLIN-BINDING PROTEIN 1A"/>
    <property type="match status" value="1"/>
</dbReference>
<evidence type="ECO:0000256" key="3">
    <source>
        <dbReference type="ARBA" id="ARBA00022676"/>
    </source>
</evidence>
<dbReference type="PANTHER" id="PTHR32282">
    <property type="entry name" value="BINDING PROTEIN TRANSPEPTIDASE, PUTATIVE-RELATED"/>
    <property type="match status" value="1"/>
</dbReference>
<dbReference type="Proteomes" id="UP001596066">
    <property type="component" value="Unassembled WGS sequence"/>
</dbReference>
<dbReference type="GO" id="GO:0016757">
    <property type="term" value="F:glycosyltransferase activity"/>
    <property type="evidence" value="ECO:0007669"/>
    <property type="project" value="UniProtKB-KW"/>
</dbReference>
<keyword evidence="14" id="KW-1185">Reference proteome</keyword>
<feature type="domain" description="Penicillin-binding protein transpeptidase" evidence="11">
    <location>
        <begin position="355"/>
        <end position="601"/>
    </location>
</feature>
<proteinExistence type="predicted"/>
<dbReference type="EMBL" id="JBHSOC010000032">
    <property type="protein sequence ID" value="MFC5643471.1"/>
    <property type="molecule type" value="Genomic_DNA"/>
</dbReference>
<evidence type="ECO:0000313" key="13">
    <source>
        <dbReference type="EMBL" id="MFC5643471.1"/>
    </source>
</evidence>
<feature type="region of interest" description="Disordered" evidence="9">
    <location>
        <begin position="657"/>
        <end position="735"/>
    </location>
</feature>
<reference evidence="14" key="1">
    <citation type="journal article" date="2019" name="Int. J. Syst. Evol. Microbiol.">
        <title>The Global Catalogue of Microorganisms (GCM) 10K type strain sequencing project: providing services to taxonomists for standard genome sequencing and annotation.</title>
        <authorList>
            <consortium name="The Broad Institute Genomics Platform"/>
            <consortium name="The Broad Institute Genome Sequencing Center for Infectious Disease"/>
            <person name="Wu L."/>
            <person name="Ma J."/>
        </authorList>
    </citation>
    <scope>NUCLEOTIDE SEQUENCE [LARGE SCALE GENOMIC DNA]</scope>
    <source>
        <strain evidence="14">CGMCC 4.1622</strain>
    </source>
</reference>
<keyword evidence="3 13" id="KW-0328">Glycosyltransferase</keyword>
<dbReference type="SUPFAM" id="SSF56601">
    <property type="entry name" value="beta-lactamase/transpeptidase-like"/>
    <property type="match status" value="1"/>
</dbReference>
<gene>
    <name evidence="13" type="ORF">ACFPZF_19170</name>
</gene>
<dbReference type="Gene3D" id="1.10.3810.10">
    <property type="entry name" value="Biosynthetic peptidoglycan transglycosylase-like"/>
    <property type="match status" value="1"/>
</dbReference>
<keyword evidence="2" id="KW-0645">Protease</keyword>
<keyword evidence="5" id="KW-0378">Hydrolase</keyword>
<evidence type="ECO:0000259" key="11">
    <source>
        <dbReference type="Pfam" id="PF00905"/>
    </source>
</evidence>
<evidence type="ECO:0000313" key="14">
    <source>
        <dbReference type="Proteomes" id="UP001596066"/>
    </source>
</evidence>
<feature type="domain" description="Glycosyl transferase family 51" evidence="12">
    <location>
        <begin position="74"/>
        <end position="251"/>
    </location>
</feature>
<dbReference type="Pfam" id="PF00905">
    <property type="entry name" value="Transpeptidase"/>
    <property type="match status" value="1"/>
</dbReference>
<evidence type="ECO:0000256" key="1">
    <source>
        <dbReference type="ARBA" id="ARBA00022645"/>
    </source>
</evidence>
<evidence type="ECO:0000256" key="6">
    <source>
        <dbReference type="ARBA" id="ARBA00023268"/>
    </source>
</evidence>
<dbReference type="InterPro" id="IPR001460">
    <property type="entry name" value="PCN-bd_Tpept"/>
</dbReference>
<dbReference type="RefSeq" id="WP_380231496.1">
    <property type="nucleotide sequence ID" value="NZ_JBHSOC010000032.1"/>
</dbReference>
<organism evidence="13 14">
    <name type="scientific">Kitasatospora cinereorecta</name>
    <dbReference type="NCBI Taxonomy" id="285560"/>
    <lineage>
        <taxon>Bacteria</taxon>
        <taxon>Bacillati</taxon>
        <taxon>Actinomycetota</taxon>
        <taxon>Actinomycetes</taxon>
        <taxon>Kitasatosporales</taxon>
        <taxon>Streptomycetaceae</taxon>
        <taxon>Kitasatospora</taxon>
    </lineage>
</organism>
<accession>A0ABW0VHA8</accession>